<sequence>MRRPLTDPDSSSQRSWYVSLGWVGCVEWMTELFRSAFSYLSQTTPSNVIGKLDHPLVGTNIEIDGLRLKIRSLIAEGGYALVFSAQDTQGNWFALKRQLAADGKAAEAILKEIRFLRELTGFQSILRFVQAAQLSPQESGHGRAEFLLLTELCPGKSLFTFLLVIELIQKGPLPVKQVTKIFYAACSAIRQMHTRNPSITHRDIKIENLLFDASGYVKLCDFGSATTEIVTPDETWSALQRAQLEEEVLARHTTPMYRAPESLDMYSNFPVGPAQDIWALGCVLYYLCYRKHPFEDSAKLRIINAKYSLPDAESEYAQLNQLIQATLQVDPRLRPNAEDLCERVEALAAALYIDLSKPVENLELPQLPTFCSSSPLQAESFANERGKSLKSNISKRSPSVSRKNDYEQAAQQASAVFGAIKEQSMSWFKNIKDKTAAVAQTVQLTYGNRGPDVTFVTSRLVIAPLADCIPEALIAQTEEAMRARILDQARGQFAIYNLSNRWVFVLKELIGQRNIGLHSNGIKCLRCDYSHLIETPLPVVESAQCILVAATLLLYARLVPRPLAALELICTKRQPPNLPPSYHRQLDIIKTIVSMDSSDLCLMVHNRRVVLQSLLISPVPLFNRARSGCRPFADIYAGGVKVWSTCKNYEELKSFEVPESVLIDLPLGDIPVGDDVQIVVYHARLMKMQNRMQQYLMFSLSFHANFIDPNIHMLEFGLGDLDRQFDDLRFGLSLRVGLQLKIDEHDRGFSTREPPAILSYEPKTISKMLLVSEPDEFDAIVRHLGLHNRKSSNQQNLPKIPCPPQKHVMEQHKAANEGEKLTNRTIPSHPQNSFFSTLEWLDDTNSPQNTSQNITEPIQNNSQQRNDKQSSEHSLNLSSLLLERSERDTSDLSERINSVHVNTTEEEISNDQYKFSCEGQSKFVEKNAEILTGGKDADLLGLGTDFHISCSSSPAQSANGVKDNTLSSKNFSAQNMLDIPSYTPGNVSSNHNVQFGDTNFYEDGIQHNICAPISSTADVTASTSEMKIDPFAEFLACTKDNAIPPLKNNSATTSRTALNSQQQPNYSRAHFDIPSSVKGGKSKNFENAFGDLLTSQGFQTSPKTMKSLGEMKRQDEIKELDPVKVKIKEWTNGKERNIRALLGSMNNILWPNAENWIQPSIGDLLTAQQVKKYYRKACLVIHPDKQVGTENEALARAIFTELNDAWTAYENAGSPSI</sequence>
<evidence type="ECO:0000256" key="1">
    <source>
        <dbReference type="ARBA" id="ARBA00005490"/>
    </source>
</evidence>
<evidence type="ECO:0000313" key="6">
    <source>
        <dbReference type="EnsemblMetazoa" id="OVOC2655.1"/>
    </source>
</evidence>
<dbReference type="GO" id="GO:0005524">
    <property type="term" value="F:ATP binding"/>
    <property type="evidence" value="ECO:0007669"/>
    <property type="project" value="InterPro"/>
</dbReference>
<name>A0A8R1XSF6_ONCVO</name>
<dbReference type="AlphaFoldDB" id="A0A8R1XSF6"/>
<dbReference type="GO" id="GO:2000369">
    <property type="term" value="P:regulation of clathrin-dependent endocytosis"/>
    <property type="evidence" value="ECO:0007669"/>
    <property type="project" value="TreeGrafter"/>
</dbReference>
<dbReference type="SMART" id="SM01326">
    <property type="entry name" value="PTEN_C2"/>
    <property type="match status" value="1"/>
</dbReference>
<dbReference type="InterPro" id="IPR036869">
    <property type="entry name" value="J_dom_sf"/>
</dbReference>
<feature type="region of interest" description="Disordered" evidence="3">
    <location>
        <begin position="841"/>
        <end position="875"/>
    </location>
</feature>
<dbReference type="Proteomes" id="UP000024404">
    <property type="component" value="Unassembled WGS sequence"/>
</dbReference>
<feature type="compositionally biased region" description="Polar residues" evidence="3">
    <location>
        <begin position="843"/>
        <end position="864"/>
    </location>
</feature>
<dbReference type="InterPro" id="IPR011009">
    <property type="entry name" value="Kinase-like_dom_sf"/>
</dbReference>
<dbReference type="InterPro" id="IPR008271">
    <property type="entry name" value="Ser/Thr_kinase_AS"/>
</dbReference>
<dbReference type="SUPFAM" id="SSF56112">
    <property type="entry name" value="Protein kinase-like (PK-like)"/>
    <property type="match status" value="1"/>
</dbReference>
<evidence type="ECO:0000259" key="5">
    <source>
        <dbReference type="PROSITE" id="PS51182"/>
    </source>
</evidence>
<protein>
    <recommendedName>
        <fullName evidence="8">Protein kinase domain-containing protein</fullName>
    </recommendedName>
</protein>
<reference evidence="6" key="2">
    <citation type="submission" date="2022-06" db="UniProtKB">
        <authorList>
            <consortium name="EnsemblMetazoa"/>
        </authorList>
    </citation>
    <scope>IDENTIFICATION</scope>
</reference>
<dbReference type="SMART" id="SM00220">
    <property type="entry name" value="S_TKc"/>
    <property type="match status" value="1"/>
</dbReference>
<dbReference type="GO" id="GO:0035612">
    <property type="term" value="F:AP-2 adaptor complex binding"/>
    <property type="evidence" value="ECO:0007669"/>
    <property type="project" value="TreeGrafter"/>
</dbReference>
<dbReference type="PROSITE" id="PS50011">
    <property type="entry name" value="PROTEIN_KINASE_DOM"/>
    <property type="match status" value="1"/>
</dbReference>
<evidence type="ECO:0008006" key="8">
    <source>
        <dbReference type="Google" id="ProtNLM"/>
    </source>
</evidence>
<dbReference type="InterPro" id="IPR001623">
    <property type="entry name" value="DnaJ_domain"/>
</dbReference>
<feature type="domain" description="C2 tensin-type" evidence="5">
    <location>
        <begin position="606"/>
        <end position="743"/>
    </location>
</feature>
<dbReference type="GO" id="GO:0045747">
    <property type="term" value="P:positive regulation of Notch signaling pathway"/>
    <property type="evidence" value="ECO:0007669"/>
    <property type="project" value="TreeGrafter"/>
</dbReference>
<dbReference type="PROSITE" id="PS51182">
    <property type="entry name" value="C2_TENSIN"/>
    <property type="match status" value="1"/>
</dbReference>
<feature type="region of interest" description="Disordered" evidence="3">
    <location>
        <begin position="788"/>
        <end position="814"/>
    </location>
</feature>
<feature type="domain" description="Protein kinase" evidence="4">
    <location>
        <begin position="68"/>
        <end position="347"/>
    </location>
</feature>
<organism evidence="6 7">
    <name type="scientific">Onchocerca volvulus</name>
    <dbReference type="NCBI Taxonomy" id="6282"/>
    <lineage>
        <taxon>Eukaryota</taxon>
        <taxon>Metazoa</taxon>
        <taxon>Ecdysozoa</taxon>
        <taxon>Nematoda</taxon>
        <taxon>Chromadorea</taxon>
        <taxon>Rhabditida</taxon>
        <taxon>Spirurina</taxon>
        <taxon>Spiruromorpha</taxon>
        <taxon>Filarioidea</taxon>
        <taxon>Onchocercidae</taxon>
        <taxon>Onchocerca</taxon>
    </lineage>
</organism>
<dbReference type="OMA" id="HYKNTNL"/>
<comment type="similarity">
    <text evidence="1">Belongs to the protein kinase superfamily. AGC Ser/Thr protein kinase family. PKC subfamily.</text>
</comment>
<dbReference type="InterPro" id="IPR000719">
    <property type="entry name" value="Prot_kinase_dom"/>
</dbReference>
<dbReference type="EnsemblMetazoa" id="OVOC2655.1">
    <property type="protein sequence ID" value="OVOC2655.1"/>
    <property type="gene ID" value="WBGene00239464"/>
</dbReference>
<evidence type="ECO:0000256" key="3">
    <source>
        <dbReference type="SAM" id="MobiDB-lite"/>
    </source>
</evidence>
<dbReference type="Pfam" id="PF00069">
    <property type="entry name" value="Pkinase"/>
    <property type="match status" value="1"/>
</dbReference>
<dbReference type="Gene3D" id="1.10.287.110">
    <property type="entry name" value="DnaJ domain"/>
    <property type="match status" value="1"/>
</dbReference>
<dbReference type="InterPro" id="IPR014020">
    <property type="entry name" value="Tensin_C2-dom"/>
</dbReference>
<proteinExistence type="inferred from homology"/>
<feature type="compositionally biased region" description="Polar residues" evidence="3">
    <location>
        <begin position="389"/>
        <end position="401"/>
    </location>
</feature>
<dbReference type="InterPro" id="IPR035892">
    <property type="entry name" value="C2_domain_sf"/>
</dbReference>
<dbReference type="PROSITE" id="PS51257">
    <property type="entry name" value="PROKAR_LIPOPROTEIN"/>
    <property type="match status" value="1"/>
</dbReference>
<dbReference type="EMBL" id="CMVM020000075">
    <property type="status" value="NOT_ANNOTATED_CDS"/>
    <property type="molecule type" value="Genomic_DNA"/>
</dbReference>
<dbReference type="GO" id="GO:0005737">
    <property type="term" value="C:cytoplasm"/>
    <property type="evidence" value="ECO:0007669"/>
    <property type="project" value="TreeGrafter"/>
</dbReference>
<keyword evidence="7" id="KW-1185">Reference proteome</keyword>
<evidence type="ECO:0000259" key="4">
    <source>
        <dbReference type="PROSITE" id="PS50011"/>
    </source>
</evidence>
<dbReference type="SUPFAM" id="SSF46565">
    <property type="entry name" value="Chaperone J-domain"/>
    <property type="match status" value="1"/>
</dbReference>
<dbReference type="PANTHER" id="PTHR22967:SF105">
    <property type="entry name" value="CYCLIN-G-ASSOCIATED KINASE"/>
    <property type="match status" value="1"/>
</dbReference>
<dbReference type="CDD" id="cd06257">
    <property type="entry name" value="DnaJ"/>
    <property type="match status" value="1"/>
</dbReference>
<keyword evidence="2" id="KW-0547">Nucleotide-binding</keyword>
<accession>A0A8R1XSF6</accession>
<dbReference type="SUPFAM" id="SSF49562">
    <property type="entry name" value="C2 domain (Calcium/lipid-binding domain, CaLB)"/>
    <property type="match status" value="1"/>
</dbReference>
<dbReference type="PANTHER" id="PTHR22967">
    <property type="entry name" value="SERINE/THREONINE PROTEIN KINASE"/>
    <property type="match status" value="1"/>
</dbReference>
<dbReference type="Gene3D" id="1.10.510.10">
    <property type="entry name" value="Transferase(Phosphotransferase) domain 1"/>
    <property type="match status" value="1"/>
</dbReference>
<dbReference type="Pfam" id="PF10409">
    <property type="entry name" value="PTEN_C2"/>
    <property type="match status" value="1"/>
</dbReference>
<dbReference type="Gene3D" id="2.60.40.1110">
    <property type="match status" value="1"/>
</dbReference>
<dbReference type="PROSITE" id="PS00108">
    <property type="entry name" value="PROTEIN_KINASE_ST"/>
    <property type="match status" value="1"/>
</dbReference>
<reference evidence="7" key="1">
    <citation type="submission" date="2013-10" db="EMBL/GenBank/DDBJ databases">
        <title>Genome sequencing of Onchocerca volvulus.</title>
        <authorList>
            <person name="Cotton J."/>
            <person name="Tsai J."/>
            <person name="Stanley E."/>
            <person name="Tracey A."/>
            <person name="Holroyd N."/>
            <person name="Lustigman S."/>
            <person name="Berriman M."/>
        </authorList>
    </citation>
    <scope>NUCLEOTIDE SEQUENCE</scope>
</reference>
<feature type="region of interest" description="Disordered" evidence="3">
    <location>
        <begin position="384"/>
        <end position="403"/>
    </location>
</feature>
<evidence type="ECO:0000256" key="2">
    <source>
        <dbReference type="ARBA" id="ARBA00022741"/>
    </source>
</evidence>
<dbReference type="GO" id="GO:0004674">
    <property type="term" value="F:protein serine/threonine kinase activity"/>
    <property type="evidence" value="ECO:0007669"/>
    <property type="project" value="TreeGrafter"/>
</dbReference>
<evidence type="ECO:0000313" key="7">
    <source>
        <dbReference type="Proteomes" id="UP000024404"/>
    </source>
</evidence>